<evidence type="ECO:0000313" key="1">
    <source>
        <dbReference type="EMBL" id="KAJ8130004.1"/>
    </source>
</evidence>
<name>A0ACC2JRI3_9PEZI</name>
<gene>
    <name evidence="1" type="ORF">O1611_g3626</name>
</gene>
<keyword evidence="2" id="KW-1185">Reference proteome</keyword>
<sequence>MKVKGHAASASRHRPTTAAKILPARMKHAVAYPKAKTKGSTFKICGYGPKYCGDTCISNCDAHAECGRYAEDEGQKCPLNVCCSEFGFCGTTPEFCEKKDECDSDDGEGCGCQSNCFTPDQPSCSTSDVTRRVIGYYESWSSTRKCDAWRPNDIAAGEYTHLFFSFMTFTPFGEEGEYSISFGETAESVPDMDLLREFIALKDENPGLSCYMAIGGWAFNDPPTADYWSKMASTKAGRESWSETVLLYMQEFGFDGVDLDWEYPSAKDRGGSPEDLDNYVLLLKQLRQTLDASGRNFGLSFTIPTSYWYLKGFDIKPMVEIADFVNVMSYDLHGTWDGNSPWTQDVLAAHTNLTEISMAMDLLWRNDVDTSKIVMGMGFYGRSFTMTDPGCSTPGCDWAGGGRPGECTDTSGILSYKGEISTFHLRKTRKIRMLTSNLEIVQKMKYENAELIYDDKAAITWLTWDLDQWVSFDNEKTFKQKLDWASDRCLGGIMIWAVDQDTRDYEALSALLGKEVSGNNLLDNGNENKQDLAAGLSAYTGEQCYVSECMDFETGECKPGYSILEYAHSAGRGVIEQPDNQKCKTGEEGDEDSQYRLICCPEEAMPESCTWTGGVCVGDQSDFCGDGKFQLVRDAFTDRTGSEICVVGGRSLCCNSNPQLELCSWTSCGGDCPKDKPEAITGFTVWEGPNTYENCKWMDGDYCEQSCPKDKILISQRSKIWEGHALLASCDDGYAKLCCDPPDASNSFPVDPKDIFKDPDEDNISYFHDVQEDNNMATSQSKDEDEQAFAFVMLEGDPEAFDQSLKTKWTFVDEVDQELSKRDSNGKRYKRNYFQDPKDAFNNVREKFRIRCNSRELDTDGTACSSIFKGGARNTIVELPDHVGQGPFARVISLEPVSGHSFARNLGPRAQEVYDLEIDYDLAAAAEDEKGDVRFRVDYSNLESYWDDVTDEPAEKRKRWFGAFKTWLKKVTTITKEDEGSLPLEYWDKRKLFHFERVCPASQAKVTVDLDAEIRLQLNSNYAYYFEGNILPSPKVNSAYAYFAVDPIISVGMTLRGEATVQTNTEEVYLISGVGFPGLSIKGLISIGPELDVTASMDASLSVSGVVDAWVVAEWDTASVYFPQDEGGKDASEEPGENGDALEDGSSPSYTITPTLEASVEAEGHLSLHMTPQVRFGITVLAGQLMEGTVKAGVTNTFTLGFSASASSSGNAEFCYWADYLYSLFVGADVSFLGDVAHWGGEYEVASSDEPIALIEKKCAKYGDSDGKRLQDRAVAKRVDKVDEKGCFGGLIQCTKSEDVSNCIPAEDESGSDNDGLTVRAGPDPTCYKKPGMFYNCDFFPHSNKFDNLNENTMRQSPQYEFIGICKNIQNYLQKPPPSGTYGSNWMEITYKPGSGGGNRNDACADVSKSCASTKTQMWPTRVSSLAANPMPGDPDYQLERGYSALISCDEFPFNASEEGGNGAEAACVPVEQQNYQGQINSIIQNLKDTKENKKWSDPGWPAANKRKYTVNLIWGSSTGSNLGVYAGEIHPQSQYQINHVIGGVNTFGNPLYELGNNCVCQISANKGLLRPSMVEMYTYTHCKVTFVTGSILSKRGLDPDDPNNWEVQDAELLPGWEKTAFNEDGTPFLKQTSDAEGASAYQAMITSAPDIRDMILPDLREKFYS</sequence>
<dbReference type="EMBL" id="JAPUUL010000606">
    <property type="protein sequence ID" value="KAJ8130004.1"/>
    <property type="molecule type" value="Genomic_DNA"/>
</dbReference>
<proteinExistence type="predicted"/>
<accession>A0ACC2JRI3</accession>
<comment type="caution">
    <text evidence="1">The sequence shown here is derived from an EMBL/GenBank/DDBJ whole genome shotgun (WGS) entry which is preliminary data.</text>
</comment>
<organism evidence="1 2">
    <name type="scientific">Lasiodiplodia mahajangana</name>
    <dbReference type="NCBI Taxonomy" id="1108764"/>
    <lineage>
        <taxon>Eukaryota</taxon>
        <taxon>Fungi</taxon>
        <taxon>Dikarya</taxon>
        <taxon>Ascomycota</taxon>
        <taxon>Pezizomycotina</taxon>
        <taxon>Dothideomycetes</taxon>
        <taxon>Dothideomycetes incertae sedis</taxon>
        <taxon>Botryosphaeriales</taxon>
        <taxon>Botryosphaeriaceae</taxon>
        <taxon>Lasiodiplodia</taxon>
    </lineage>
</organism>
<dbReference type="Proteomes" id="UP001153332">
    <property type="component" value="Unassembled WGS sequence"/>
</dbReference>
<evidence type="ECO:0000313" key="2">
    <source>
        <dbReference type="Proteomes" id="UP001153332"/>
    </source>
</evidence>
<protein>
    <submittedName>
        <fullName evidence="1">Uncharacterized protein</fullName>
    </submittedName>
</protein>
<reference evidence="1" key="1">
    <citation type="submission" date="2022-12" db="EMBL/GenBank/DDBJ databases">
        <title>Genome Sequence of Lasiodiplodia mahajangana.</title>
        <authorList>
            <person name="Buettner E."/>
        </authorList>
    </citation>
    <scope>NUCLEOTIDE SEQUENCE</scope>
    <source>
        <strain evidence="1">VT137</strain>
    </source>
</reference>